<name>A0A9N8DC32_9STRA</name>
<keyword evidence="2" id="KW-1133">Transmembrane helix</keyword>
<protein>
    <recommendedName>
        <fullName evidence="4">Tyrosine-protein kinase ephrin type A/B receptor-like domain-containing protein</fullName>
    </recommendedName>
</protein>
<feature type="region of interest" description="Disordered" evidence="1">
    <location>
        <begin position="167"/>
        <end position="258"/>
    </location>
</feature>
<feature type="domain" description="Tyrosine-protein kinase ephrin type A/B receptor-like" evidence="4">
    <location>
        <begin position="78"/>
        <end position="119"/>
    </location>
</feature>
<dbReference type="InterPro" id="IPR009030">
    <property type="entry name" value="Growth_fac_rcpt_cys_sf"/>
</dbReference>
<evidence type="ECO:0000256" key="2">
    <source>
        <dbReference type="SAM" id="Phobius"/>
    </source>
</evidence>
<keyword evidence="6" id="KW-1185">Reference proteome</keyword>
<keyword evidence="3" id="KW-0732">Signal</keyword>
<feature type="chain" id="PRO_5040355070" description="Tyrosine-protein kinase ephrin type A/B receptor-like domain-containing protein" evidence="3">
    <location>
        <begin position="36"/>
        <end position="568"/>
    </location>
</feature>
<keyword evidence="2" id="KW-0812">Transmembrane</keyword>
<sequence>MRKSNVSTLRLLRAGCQSLGFFWLCTASLVSHANANDSDSTSCGFSRFDSGDFCPEGCYAQWVPGITDGVDCTVTSPGYFSLDGHYERKACEVGYYQDSHRASSCLPCPPGSFSREVASAECTPCPSGHYQLDVGQTTCFPCMTTIFDGLGSDSVITDPDGEFLCTKRPTPWPSSSPSYSISPSFSPSMMPSMSLPPTHDPTTTLPTAISTTAPTNDNGAASQTLLPSTTDIPWTTESPTLSPSAQDNGPGRGRGGLNRNQKIAAGTCAAIFVAVVFFMPLLSKIRPNRDEDSTSSELEAETSKEAVGDKVPDRLELAERGHVEQIPAVMVGVEGDNNHQQHRHYYAHRHRIGEAPAFLSPVIPVHRDNNQVPFPPAENVAAATVTPYPDGEEDDEETKVPDDSFETISTYAYTDPYVTNGFPTNGSPEAIRDLTYNETLHESQDVGESFTAVMQDGDEQYLDQGDYNDGDEQYLDQEYDDTGFYQEDDLEEPTSWEEQQGIALYSNEENCYRQEDQNQEAYEQAGYFGWQVDGYEADNSRMSAPGNDEEGAEFDYSFSPMSGSSHPY</sequence>
<dbReference type="Proteomes" id="UP001153069">
    <property type="component" value="Unassembled WGS sequence"/>
</dbReference>
<feature type="compositionally biased region" description="Polar residues" evidence="1">
    <location>
        <begin position="216"/>
        <end position="247"/>
    </location>
</feature>
<feature type="region of interest" description="Disordered" evidence="1">
    <location>
        <begin position="286"/>
        <end position="307"/>
    </location>
</feature>
<feature type="transmembrane region" description="Helical" evidence="2">
    <location>
        <begin position="263"/>
        <end position="282"/>
    </location>
</feature>
<reference evidence="5" key="1">
    <citation type="submission" date="2020-06" db="EMBL/GenBank/DDBJ databases">
        <authorList>
            <consortium name="Plant Systems Biology data submission"/>
        </authorList>
    </citation>
    <scope>NUCLEOTIDE SEQUENCE</scope>
    <source>
        <strain evidence="5">D6</strain>
    </source>
</reference>
<evidence type="ECO:0000256" key="3">
    <source>
        <dbReference type="SAM" id="SignalP"/>
    </source>
</evidence>
<evidence type="ECO:0000313" key="6">
    <source>
        <dbReference type="Proteomes" id="UP001153069"/>
    </source>
</evidence>
<dbReference type="SUPFAM" id="SSF57184">
    <property type="entry name" value="Growth factor receptor domain"/>
    <property type="match status" value="1"/>
</dbReference>
<evidence type="ECO:0000259" key="4">
    <source>
        <dbReference type="Pfam" id="PF07699"/>
    </source>
</evidence>
<feature type="compositionally biased region" description="Polar residues" evidence="1">
    <location>
        <begin position="559"/>
        <end position="568"/>
    </location>
</feature>
<feature type="compositionally biased region" description="Low complexity" evidence="1">
    <location>
        <begin position="173"/>
        <end position="215"/>
    </location>
</feature>
<dbReference type="PANTHER" id="PTHR46967">
    <property type="entry name" value="INSULIN-LIKE GROWTH FACTOR BINDING PROTEIN,N-TERMINAL"/>
    <property type="match status" value="1"/>
</dbReference>
<dbReference type="PANTHER" id="PTHR46967:SF2">
    <property type="entry name" value="SUSHI, VON WILLEBRAND FACTOR TYPE A, EGF AND PENTRAXIN DOMAIN-CONTAINING PROTEIN 1-LIKE"/>
    <property type="match status" value="1"/>
</dbReference>
<evidence type="ECO:0000313" key="5">
    <source>
        <dbReference type="EMBL" id="CAB9497750.1"/>
    </source>
</evidence>
<evidence type="ECO:0000256" key="1">
    <source>
        <dbReference type="SAM" id="MobiDB-lite"/>
    </source>
</evidence>
<dbReference type="Pfam" id="PF07699">
    <property type="entry name" value="Ephrin_rec_like"/>
    <property type="match status" value="1"/>
</dbReference>
<dbReference type="Gene3D" id="2.10.50.10">
    <property type="entry name" value="Tumor Necrosis Factor Receptor, subunit A, domain 2"/>
    <property type="match status" value="1"/>
</dbReference>
<comment type="caution">
    <text evidence="5">The sequence shown here is derived from an EMBL/GenBank/DDBJ whole genome shotgun (WGS) entry which is preliminary data.</text>
</comment>
<gene>
    <name evidence="5" type="ORF">SEMRO_25_G016930.1</name>
</gene>
<dbReference type="SMART" id="SM01411">
    <property type="entry name" value="Ephrin_rec_like"/>
    <property type="match status" value="1"/>
</dbReference>
<dbReference type="AlphaFoldDB" id="A0A9N8DC32"/>
<feature type="region of interest" description="Disordered" evidence="1">
    <location>
        <begin position="537"/>
        <end position="568"/>
    </location>
</feature>
<accession>A0A9N8DC32</accession>
<dbReference type="InterPro" id="IPR011641">
    <property type="entry name" value="Tyr-kin_ephrin_A/B_rcpt-like"/>
</dbReference>
<keyword evidence="2" id="KW-0472">Membrane</keyword>
<organism evidence="5 6">
    <name type="scientific">Seminavis robusta</name>
    <dbReference type="NCBI Taxonomy" id="568900"/>
    <lineage>
        <taxon>Eukaryota</taxon>
        <taxon>Sar</taxon>
        <taxon>Stramenopiles</taxon>
        <taxon>Ochrophyta</taxon>
        <taxon>Bacillariophyta</taxon>
        <taxon>Bacillariophyceae</taxon>
        <taxon>Bacillariophycidae</taxon>
        <taxon>Naviculales</taxon>
        <taxon>Naviculaceae</taxon>
        <taxon>Seminavis</taxon>
    </lineage>
</organism>
<feature type="signal peptide" evidence="3">
    <location>
        <begin position="1"/>
        <end position="35"/>
    </location>
</feature>
<dbReference type="OrthoDB" id="439917at2759"/>
<dbReference type="EMBL" id="CAICTM010000025">
    <property type="protein sequence ID" value="CAB9497750.1"/>
    <property type="molecule type" value="Genomic_DNA"/>
</dbReference>
<proteinExistence type="predicted"/>